<dbReference type="Proteomes" id="UP000076078">
    <property type="component" value="Unassembled WGS sequence"/>
</dbReference>
<organism evidence="2 3">
    <name type="scientific">Tieghemostelium lacteum</name>
    <name type="common">Slime mold</name>
    <name type="synonym">Dictyostelium lacteum</name>
    <dbReference type="NCBI Taxonomy" id="361077"/>
    <lineage>
        <taxon>Eukaryota</taxon>
        <taxon>Amoebozoa</taxon>
        <taxon>Evosea</taxon>
        <taxon>Eumycetozoa</taxon>
        <taxon>Dictyostelia</taxon>
        <taxon>Dictyosteliales</taxon>
        <taxon>Raperosteliaceae</taxon>
        <taxon>Tieghemostelium</taxon>
    </lineage>
</organism>
<protein>
    <submittedName>
        <fullName evidence="2">Uncharacterized protein</fullName>
    </submittedName>
</protein>
<sequence length="424" mass="49381">MTDRKDLITYLVNNIAQITEDKAQKTVDILEKECFELSKKGLYEVLTNIAYQDAKEKIFTEDNGWNGKNKGDLLKICQPTTITKTTSIEQSIKLLNEKLDTIINRKRKIIKPMSDIRSIITEDYGFIVFDELTYDGDLQDPLNFSNETLSMPHILSHLKENYKVGDWMNYVDVSKMKSLIETDFGIQPVEENGYIVENVLTYIGSTDFVVIPNNSIAFIKSQIKILIEIKMPEFKVAETPYQMIAELIGAQQKSQFKVLGVMTNFRTFVLSWTQNHNIHYCILLDERNFRKAFNLVINSFNHYKDDTNYSQLFTSNQIMKGPDNINSNNNNDKTIRKENNEVDENEGDKDEDYKEEKTDKEHNQQKKRRISYSKSKYTNSNAIDSQSDIASLEDVCEDDDPDFIKYRVRRQIQHLKDISLDPNW</sequence>
<gene>
    <name evidence="2" type="ORF">DLAC_09226</name>
</gene>
<evidence type="ECO:0000313" key="3">
    <source>
        <dbReference type="Proteomes" id="UP000076078"/>
    </source>
</evidence>
<feature type="compositionally biased region" description="Acidic residues" evidence="1">
    <location>
        <begin position="341"/>
        <end position="350"/>
    </location>
</feature>
<feature type="compositionally biased region" description="Basic and acidic residues" evidence="1">
    <location>
        <begin position="351"/>
        <end position="364"/>
    </location>
</feature>
<evidence type="ECO:0000313" key="2">
    <source>
        <dbReference type="EMBL" id="KYQ90598.1"/>
    </source>
</evidence>
<reference evidence="2 3" key="1">
    <citation type="submission" date="2015-12" db="EMBL/GenBank/DDBJ databases">
        <title>Dictyostelia acquired genes for synthesis and detection of signals that induce cell-type specialization by lateral gene transfer from prokaryotes.</title>
        <authorList>
            <person name="Gloeckner G."/>
            <person name="Schaap P."/>
        </authorList>
    </citation>
    <scope>NUCLEOTIDE SEQUENCE [LARGE SCALE GENOMIC DNA]</scope>
    <source>
        <strain evidence="2 3">TK</strain>
    </source>
</reference>
<accession>A0A151Z9G7</accession>
<feature type="region of interest" description="Disordered" evidence="1">
    <location>
        <begin position="318"/>
        <end position="389"/>
    </location>
</feature>
<dbReference type="AlphaFoldDB" id="A0A151Z9G7"/>
<dbReference type="InParanoid" id="A0A151Z9G7"/>
<proteinExistence type="predicted"/>
<comment type="caution">
    <text evidence="2">The sequence shown here is derived from an EMBL/GenBank/DDBJ whole genome shotgun (WGS) entry which is preliminary data.</text>
</comment>
<dbReference type="EMBL" id="LODT01000037">
    <property type="protein sequence ID" value="KYQ90598.1"/>
    <property type="molecule type" value="Genomic_DNA"/>
</dbReference>
<feature type="compositionally biased region" description="Polar residues" evidence="1">
    <location>
        <begin position="378"/>
        <end position="389"/>
    </location>
</feature>
<keyword evidence="3" id="KW-1185">Reference proteome</keyword>
<evidence type="ECO:0000256" key="1">
    <source>
        <dbReference type="SAM" id="MobiDB-lite"/>
    </source>
</evidence>
<name>A0A151Z9G7_TIELA</name>